<accession>A0A1H8TD82</accession>
<protein>
    <submittedName>
        <fullName evidence="1">Uncharacterized protein</fullName>
    </submittedName>
</protein>
<dbReference type="STRING" id="501024.RTCCBAU85039_5149"/>
<reference evidence="2 4" key="2">
    <citation type="submission" date="2016-10" db="EMBL/GenBank/DDBJ databases">
        <authorList>
            <person name="Varghese N."/>
            <person name="Submissions S."/>
        </authorList>
    </citation>
    <scope>NUCLEOTIDE SEQUENCE [LARGE SCALE GENOMIC DNA]</scope>
    <source>
        <strain evidence="2 4">CGMCC 1.7071</strain>
    </source>
</reference>
<dbReference type="Proteomes" id="UP000183063">
    <property type="component" value="Unassembled WGS sequence"/>
</dbReference>
<keyword evidence="4" id="KW-1185">Reference proteome</keyword>
<name>A0A1H8TD82_9HYPH</name>
<gene>
    <name evidence="1" type="ORF">RTCCBAU85039_5149</name>
    <name evidence="2" type="ORF">SAMN05216228_102848</name>
</gene>
<reference evidence="1" key="1">
    <citation type="submission" date="2016-10" db="EMBL/GenBank/DDBJ databases">
        <authorList>
            <person name="de Groot N.N."/>
        </authorList>
    </citation>
    <scope>NUCLEOTIDE SEQUENCE [LARGE SCALE GENOMIC DNA]</scope>
    <source>
        <strain evidence="1">CCBAU85039</strain>
    </source>
</reference>
<evidence type="ECO:0000313" key="2">
    <source>
        <dbReference type="EMBL" id="SEO88852.1"/>
    </source>
</evidence>
<dbReference type="EMBL" id="FNXB01000037">
    <property type="protein sequence ID" value="SEI14821.1"/>
    <property type="molecule type" value="Genomic_DNA"/>
</dbReference>
<proteinExistence type="predicted"/>
<dbReference type="EMBL" id="FOCV01000028">
    <property type="protein sequence ID" value="SEO88852.1"/>
    <property type="molecule type" value="Genomic_DNA"/>
</dbReference>
<evidence type="ECO:0000313" key="1">
    <source>
        <dbReference type="EMBL" id="SEI14821.1"/>
    </source>
</evidence>
<organism evidence="1 3">
    <name type="scientific">Rhizobium tibeticum</name>
    <dbReference type="NCBI Taxonomy" id="501024"/>
    <lineage>
        <taxon>Bacteria</taxon>
        <taxon>Pseudomonadati</taxon>
        <taxon>Pseudomonadota</taxon>
        <taxon>Alphaproteobacteria</taxon>
        <taxon>Hyphomicrobiales</taxon>
        <taxon>Rhizobiaceae</taxon>
        <taxon>Rhizobium/Agrobacterium group</taxon>
        <taxon>Rhizobium</taxon>
    </lineage>
</organism>
<sequence length="108" mass="12305">MRKGVTHVPVQDRFTLTNAIGPTADRTRPAIPLRRVVKTLRSHIEELAAAGKLELSEGDGMIDYSRTHFNRLGSYAEQDAYIARLKAKRHFYLNGWVVPKLVYDAIKR</sequence>
<dbReference type="AlphaFoldDB" id="A0A1H8TD82"/>
<reference evidence="3" key="3">
    <citation type="submission" date="2016-10" db="EMBL/GenBank/DDBJ databases">
        <authorList>
            <person name="Wibberg D."/>
        </authorList>
    </citation>
    <scope>NUCLEOTIDE SEQUENCE [LARGE SCALE GENOMIC DNA]</scope>
</reference>
<evidence type="ECO:0000313" key="4">
    <source>
        <dbReference type="Proteomes" id="UP000198939"/>
    </source>
</evidence>
<dbReference type="Proteomes" id="UP000198939">
    <property type="component" value="Unassembled WGS sequence"/>
</dbReference>
<evidence type="ECO:0000313" key="3">
    <source>
        <dbReference type="Proteomes" id="UP000183063"/>
    </source>
</evidence>